<dbReference type="AlphaFoldDB" id="A0A2D2DWC8"/>
<geneLocation type="plasmid" evidence="1 2">
    <name>unnamed</name>
</geneLocation>
<dbReference type="Proteomes" id="UP000229897">
    <property type="component" value="Plasmid unnamed"/>
</dbReference>
<proteinExistence type="predicted"/>
<dbReference type="EMBL" id="CP024609">
    <property type="protein sequence ID" value="ATQ79232.1"/>
    <property type="molecule type" value="Genomic_DNA"/>
</dbReference>
<keyword evidence="1" id="KW-0614">Plasmid</keyword>
<accession>A0A2D2DWC8</accession>
<reference evidence="1" key="1">
    <citation type="submission" date="2017-10" db="EMBL/GenBank/DDBJ databases">
        <title>Massilia psychrophilum sp. nov., a novel purple-pigmented bacterium isolated from Tianshan glacier, Xinjiang Municipality, China.</title>
        <authorList>
            <person name="Wang H."/>
        </authorList>
    </citation>
    <scope>NUCLEOTIDE SEQUENCE [LARGE SCALE GENOMIC DNA]</scope>
    <source>
        <strain evidence="1">B2</strain>
        <plasmid evidence="1">unnamed</plasmid>
    </source>
</reference>
<sequence>MGGLAPKHAAGVRIAMGEALFRPEFYGSAEWVLATTASAVCYSAFTARAAHTEVLCSASFVFTASGTIIRPGVATATAAFVSGADPLVTIGYAATCVSTFSLYAEAGVRRNGQSTTERDGYASGASAFTVTAAALRTAMGVAATVASFNATTDSVKIHAGAATMASALTVFAAGSSDGCRAEFTSSFSAQPTLTQPGQADFAAWLVCSVTPTVTIQGAAKPVLIEFGGVADGRLALQGACEFYSTGTLAAYSRLALQGGAILAGVGQLVPMPWAYRMAEAPAYFTGYLLADGVRICMGEATASLSFGAHAEPATNAAVAAPPNRTMLLPREIRSARISTELRTMRAT</sequence>
<evidence type="ECO:0000313" key="1">
    <source>
        <dbReference type="EMBL" id="ATQ79232.1"/>
    </source>
</evidence>
<dbReference type="KEGG" id="mass:CR152_32165"/>
<keyword evidence="2" id="KW-1185">Reference proteome</keyword>
<protein>
    <submittedName>
        <fullName evidence="1">Uncharacterized protein</fullName>
    </submittedName>
</protein>
<gene>
    <name evidence="1" type="ORF">CR152_32165</name>
</gene>
<organism evidence="1 2">
    <name type="scientific">Massilia violaceinigra</name>
    <dbReference type="NCBI Taxonomy" id="2045208"/>
    <lineage>
        <taxon>Bacteria</taxon>
        <taxon>Pseudomonadati</taxon>
        <taxon>Pseudomonadota</taxon>
        <taxon>Betaproteobacteria</taxon>
        <taxon>Burkholderiales</taxon>
        <taxon>Oxalobacteraceae</taxon>
        <taxon>Telluria group</taxon>
        <taxon>Massilia</taxon>
    </lineage>
</organism>
<name>A0A2D2DWC8_9BURK</name>
<evidence type="ECO:0000313" key="2">
    <source>
        <dbReference type="Proteomes" id="UP000229897"/>
    </source>
</evidence>